<dbReference type="Proteomes" id="UP000286974">
    <property type="component" value="Unassembled WGS sequence"/>
</dbReference>
<feature type="compositionally biased region" description="Low complexity" evidence="1">
    <location>
        <begin position="9"/>
        <end position="23"/>
    </location>
</feature>
<comment type="caution">
    <text evidence="2">The sequence shown here is derived from an EMBL/GenBank/DDBJ whole genome shotgun (WGS) entry which is preliminary data.</text>
</comment>
<gene>
    <name evidence="2" type="ORF">NBRC111893_2587</name>
</gene>
<reference evidence="2 3" key="1">
    <citation type="submission" date="2017-11" db="EMBL/GenBank/DDBJ databases">
        <title>Draft Genome Sequence of Lactobacillus curieae NBRC 111893 isolated from Koso, a Japanese sugar-Vegetable Fermented Beverage.</title>
        <authorList>
            <person name="Chiou T.Y."/>
            <person name="Oshima K."/>
            <person name="Suda W."/>
            <person name="Hattori M."/>
            <person name="Takahashi T."/>
        </authorList>
    </citation>
    <scope>NUCLEOTIDE SEQUENCE [LARGE SCALE GENOMIC DNA]</scope>
    <source>
        <strain evidence="2 3">NBRC111893</strain>
    </source>
</reference>
<dbReference type="AlphaFoldDB" id="A0A401FQC7"/>
<evidence type="ECO:0000313" key="3">
    <source>
        <dbReference type="Proteomes" id="UP000286974"/>
    </source>
</evidence>
<proteinExistence type="predicted"/>
<organism evidence="2 3">
    <name type="scientific">Lentilactobacillus kosonis</name>
    <dbReference type="NCBI Taxonomy" id="2810561"/>
    <lineage>
        <taxon>Bacteria</taxon>
        <taxon>Bacillati</taxon>
        <taxon>Bacillota</taxon>
        <taxon>Bacilli</taxon>
        <taxon>Lactobacillales</taxon>
        <taxon>Lactobacillaceae</taxon>
        <taxon>Lentilactobacillus</taxon>
    </lineage>
</organism>
<name>A0A401FQC7_9LACO</name>
<sequence>MHEQVSKLQNVQQQVDDNTNVTDPRQTSWALQNIWVFDNQTHKYVLTHISKGNSKALRDKLLKNQSGMLTQVSITHPVVPFIYVKNNKISYDKLTTKGMNSPQLQRVHTNLTYK</sequence>
<evidence type="ECO:0000256" key="1">
    <source>
        <dbReference type="SAM" id="MobiDB-lite"/>
    </source>
</evidence>
<dbReference type="EMBL" id="BEXA01000018">
    <property type="protein sequence ID" value="GAY74441.1"/>
    <property type="molecule type" value="Genomic_DNA"/>
</dbReference>
<feature type="region of interest" description="Disordered" evidence="1">
    <location>
        <begin position="1"/>
        <end position="23"/>
    </location>
</feature>
<accession>A0A401FQC7</accession>
<keyword evidence="3" id="KW-1185">Reference proteome</keyword>
<protein>
    <submittedName>
        <fullName evidence="2">Uncharacterized protein</fullName>
    </submittedName>
</protein>
<evidence type="ECO:0000313" key="2">
    <source>
        <dbReference type="EMBL" id="GAY74441.1"/>
    </source>
</evidence>